<dbReference type="OrthoDB" id="8080957at2"/>
<dbReference type="AlphaFoldDB" id="A0A4Y3W6T6"/>
<dbReference type="EMBL" id="BJNF01000002">
    <property type="protein sequence ID" value="GEC14255.1"/>
    <property type="molecule type" value="Genomic_DNA"/>
</dbReference>
<evidence type="ECO:0000313" key="1">
    <source>
        <dbReference type="EMBL" id="GEC14255.1"/>
    </source>
</evidence>
<evidence type="ECO:0000313" key="2">
    <source>
        <dbReference type="Proteomes" id="UP000318825"/>
    </source>
</evidence>
<dbReference type="Proteomes" id="UP000318825">
    <property type="component" value="Unassembled WGS sequence"/>
</dbReference>
<accession>A0A4Y3W6T6</accession>
<gene>
    <name evidence="1" type="ORF">NWI01_01470</name>
</gene>
<proteinExistence type="predicted"/>
<organism evidence="1 2">
    <name type="scientific">Nitrobacter winogradskyi</name>
    <name type="common">Nitrobacter agilis</name>
    <dbReference type="NCBI Taxonomy" id="913"/>
    <lineage>
        <taxon>Bacteria</taxon>
        <taxon>Pseudomonadati</taxon>
        <taxon>Pseudomonadota</taxon>
        <taxon>Alphaproteobacteria</taxon>
        <taxon>Hyphomicrobiales</taxon>
        <taxon>Nitrobacteraceae</taxon>
        <taxon>Nitrobacter</taxon>
    </lineage>
</organism>
<reference evidence="1 2" key="1">
    <citation type="submission" date="2019-06" db="EMBL/GenBank/DDBJ databases">
        <title>Whole genome shotgun sequence of Nitrobacter winogradskyi NBRC 14297.</title>
        <authorList>
            <person name="Hosoyama A."/>
            <person name="Uohara A."/>
            <person name="Ohji S."/>
            <person name="Ichikawa N."/>
        </authorList>
    </citation>
    <scope>NUCLEOTIDE SEQUENCE [LARGE SCALE GENOMIC DNA]</scope>
    <source>
        <strain evidence="1 2">NBRC 14297</strain>
    </source>
</reference>
<sequence length="126" mass="14181">MPVNHGKMLRLRVPVPTRNLIGGTAQEALWVAIRSLKTFTTRELAIAASTDTLVIQPEVADRYLRRLRDAGYLTLHRDAAAKSDAWRLLPRMNTGPKPPMLVQVSLIFDRNQRAVFDGPHSEEIVL</sequence>
<comment type="caution">
    <text evidence="1">The sequence shown here is derived from an EMBL/GenBank/DDBJ whole genome shotgun (WGS) entry which is preliminary data.</text>
</comment>
<dbReference type="RefSeq" id="WP_141381832.1">
    <property type="nucleotide sequence ID" value="NZ_BJNF01000002.1"/>
</dbReference>
<protein>
    <submittedName>
        <fullName evidence="1">Uncharacterized protein</fullName>
    </submittedName>
</protein>
<name>A0A4Y3W6T6_NITWI</name>